<proteinExistence type="predicted"/>
<reference evidence="1" key="2">
    <citation type="journal article" date="2015" name="Fish Shellfish Immunol.">
        <title>Early steps in the European eel (Anguilla anguilla)-Vibrio vulnificus interaction in the gills: Role of the RtxA13 toxin.</title>
        <authorList>
            <person name="Callol A."/>
            <person name="Pajuelo D."/>
            <person name="Ebbesson L."/>
            <person name="Teles M."/>
            <person name="MacKenzie S."/>
            <person name="Amaro C."/>
        </authorList>
    </citation>
    <scope>NUCLEOTIDE SEQUENCE</scope>
</reference>
<dbReference type="EMBL" id="GBXM01051460">
    <property type="protein sequence ID" value="JAH57117.1"/>
    <property type="molecule type" value="Transcribed_RNA"/>
</dbReference>
<organism evidence="1">
    <name type="scientific">Anguilla anguilla</name>
    <name type="common">European freshwater eel</name>
    <name type="synonym">Muraena anguilla</name>
    <dbReference type="NCBI Taxonomy" id="7936"/>
    <lineage>
        <taxon>Eukaryota</taxon>
        <taxon>Metazoa</taxon>
        <taxon>Chordata</taxon>
        <taxon>Craniata</taxon>
        <taxon>Vertebrata</taxon>
        <taxon>Euteleostomi</taxon>
        <taxon>Actinopterygii</taxon>
        <taxon>Neopterygii</taxon>
        <taxon>Teleostei</taxon>
        <taxon>Anguilliformes</taxon>
        <taxon>Anguillidae</taxon>
        <taxon>Anguilla</taxon>
    </lineage>
</organism>
<accession>A0A0E9TUG7</accession>
<evidence type="ECO:0000313" key="1">
    <source>
        <dbReference type="EMBL" id="JAH57117.1"/>
    </source>
</evidence>
<protein>
    <submittedName>
        <fullName evidence="1">Uncharacterized protein</fullName>
    </submittedName>
</protein>
<name>A0A0E9TUG7_ANGAN</name>
<reference evidence="1" key="1">
    <citation type="submission" date="2014-11" db="EMBL/GenBank/DDBJ databases">
        <authorList>
            <person name="Amaro Gonzalez C."/>
        </authorList>
    </citation>
    <scope>NUCLEOTIDE SEQUENCE</scope>
</reference>
<sequence>MVQFITRDLKMSRLSLYVSDTLIGT</sequence>
<dbReference type="AlphaFoldDB" id="A0A0E9TUG7"/>